<dbReference type="Pfam" id="PF13920">
    <property type="entry name" value="zf-C3HC4_3"/>
    <property type="match status" value="1"/>
</dbReference>
<feature type="compositionally biased region" description="Low complexity" evidence="8">
    <location>
        <begin position="716"/>
        <end position="742"/>
    </location>
</feature>
<dbReference type="EC" id="2.3.2.31" evidence="2"/>
<evidence type="ECO:0000256" key="5">
    <source>
        <dbReference type="ARBA" id="ARBA00022771"/>
    </source>
</evidence>
<feature type="region of interest" description="Disordered" evidence="8">
    <location>
        <begin position="628"/>
        <end position="753"/>
    </location>
</feature>
<dbReference type="InterPro" id="IPR001841">
    <property type="entry name" value="Znf_RING"/>
</dbReference>
<feature type="compositionally biased region" description="Pro residues" evidence="8">
    <location>
        <begin position="645"/>
        <end position="664"/>
    </location>
</feature>
<comment type="catalytic activity">
    <reaction evidence="1">
        <text>[E2 ubiquitin-conjugating enzyme]-S-ubiquitinyl-L-cysteine + [acceptor protein]-L-lysine = [E2 ubiquitin-conjugating enzyme]-L-cysteine + [acceptor protein]-N(6)-ubiquitinyl-L-lysine.</text>
        <dbReference type="EC" id="2.3.2.31"/>
    </reaction>
</comment>
<feature type="domain" description="RING-type" evidence="9">
    <location>
        <begin position="30"/>
        <end position="75"/>
    </location>
</feature>
<keyword evidence="5 7" id="KW-0863">Zinc-finger</keyword>
<proteinExistence type="predicted"/>
<protein>
    <recommendedName>
        <fullName evidence="3">RanBP-type and C3HC4-type zinc finger-containing protein 1</fullName>
        <ecNumber evidence="2">2.3.2.31</ecNumber>
    </recommendedName>
</protein>
<dbReference type="Gene3D" id="3.30.40.10">
    <property type="entry name" value="Zinc/RING finger domain, C3HC4 (zinc finger)"/>
    <property type="match status" value="1"/>
</dbReference>
<evidence type="ECO:0000256" key="7">
    <source>
        <dbReference type="PROSITE-ProRule" id="PRU00322"/>
    </source>
</evidence>
<dbReference type="PROSITE" id="PS50199">
    <property type="entry name" value="ZF_RANBP2_2"/>
    <property type="match status" value="1"/>
</dbReference>
<dbReference type="InterPro" id="IPR001876">
    <property type="entry name" value="Znf_RanBP2"/>
</dbReference>
<evidence type="ECO:0000313" key="11">
    <source>
        <dbReference type="EMBL" id="KAK9908447.1"/>
    </source>
</evidence>
<dbReference type="PROSITE" id="PS00518">
    <property type="entry name" value="ZF_RING_1"/>
    <property type="match status" value="1"/>
</dbReference>
<dbReference type="SMART" id="SM00184">
    <property type="entry name" value="RING"/>
    <property type="match status" value="1"/>
</dbReference>
<dbReference type="Proteomes" id="UP001491310">
    <property type="component" value="Unassembled WGS sequence"/>
</dbReference>
<dbReference type="InterPro" id="IPR011989">
    <property type="entry name" value="ARM-like"/>
</dbReference>
<dbReference type="InterPro" id="IPR051425">
    <property type="entry name" value="Formin_Homology"/>
</dbReference>
<accession>A0ABR2YNK6</accession>
<dbReference type="PANTHER" id="PTHR45725">
    <property type="entry name" value="FORMIN HOMOLOGY 2 FAMILY MEMBER"/>
    <property type="match status" value="1"/>
</dbReference>
<evidence type="ECO:0000256" key="2">
    <source>
        <dbReference type="ARBA" id="ARBA00012251"/>
    </source>
</evidence>
<gene>
    <name evidence="11" type="ORF">WJX75_008066</name>
</gene>
<keyword evidence="6" id="KW-0862">Zinc</keyword>
<dbReference type="InterPro" id="IPR017907">
    <property type="entry name" value="Znf_RING_CS"/>
</dbReference>
<keyword evidence="12" id="KW-1185">Reference proteome</keyword>
<evidence type="ECO:0000256" key="8">
    <source>
        <dbReference type="SAM" id="MobiDB-lite"/>
    </source>
</evidence>
<feature type="compositionally biased region" description="Low complexity" evidence="8">
    <location>
        <begin position="628"/>
        <end position="644"/>
    </location>
</feature>
<dbReference type="EMBL" id="JALJOT010000008">
    <property type="protein sequence ID" value="KAK9908447.1"/>
    <property type="molecule type" value="Genomic_DNA"/>
</dbReference>
<dbReference type="SUPFAM" id="SSF57850">
    <property type="entry name" value="RING/U-box"/>
    <property type="match status" value="1"/>
</dbReference>
<dbReference type="CDD" id="cd16449">
    <property type="entry name" value="RING-HC"/>
    <property type="match status" value="1"/>
</dbReference>
<evidence type="ECO:0000256" key="1">
    <source>
        <dbReference type="ARBA" id="ARBA00001798"/>
    </source>
</evidence>
<keyword evidence="4" id="KW-0479">Metal-binding</keyword>
<comment type="caution">
    <text evidence="11">The sequence shown here is derived from an EMBL/GenBank/DDBJ whole genome shotgun (WGS) entry which is preliminary data.</text>
</comment>
<dbReference type="PROSITE" id="PS50089">
    <property type="entry name" value="ZF_RING_2"/>
    <property type="match status" value="1"/>
</dbReference>
<evidence type="ECO:0000259" key="10">
    <source>
        <dbReference type="PROSITE" id="PS50199"/>
    </source>
</evidence>
<name>A0ABR2YNK6_9CHLO</name>
<dbReference type="SUPFAM" id="SSF90209">
    <property type="entry name" value="Ran binding protein zinc finger-like"/>
    <property type="match status" value="1"/>
</dbReference>
<dbReference type="PANTHER" id="PTHR45725:SF1">
    <property type="entry name" value="DISHEVELLED ASSOCIATED ACTIVATOR OF MORPHOGENESIS, ISOFORM D"/>
    <property type="match status" value="1"/>
</dbReference>
<organism evidence="11 12">
    <name type="scientific">Coccomyxa subellipsoidea</name>
    <dbReference type="NCBI Taxonomy" id="248742"/>
    <lineage>
        <taxon>Eukaryota</taxon>
        <taxon>Viridiplantae</taxon>
        <taxon>Chlorophyta</taxon>
        <taxon>core chlorophytes</taxon>
        <taxon>Trebouxiophyceae</taxon>
        <taxon>Trebouxiophyceae incertae sedis</taxon>
        <taxon>Coccomyxaceae</taxon>
        <taxon>Coccomyxa</taxon>
    </lineage>
</organism>
<dbReference type="Gene3D" id="1.25.10.10">
    <property type="entry name" value="Leucine-rich Repeat Variant"/>
    <property type="match status" value="1"/>
</dbReference>
<evidence type="ECO:0000313" key="12">
    <source>
        <dbReference type="Proteomes" id="UP001491310"/>
    </source>
</evidence>
<dbReference type="Gene3D" id="4.10.1060.10">
    <property type="entry name" value="Zinc finger, RanBP2-type"/>
    <property type="match status" value="1"/>
</dbReference>
<sequence>MTAKGAWGANVWGLETAATALELKEGESACCICFNAPEEIRFTPCKHAVCQPCLDRLRKTNIFKPDAGIKCPFCRQFVEEYSSISGGEIKGNPELLEANRAARAAAVARQPVVVKKQAALQDVQASALHHEWECSKCQNISYATRSKCNKCGQLGPKAPPAVNHFPTGDVLKCTDKELRDCALEKMHPNFQQAFQEAGTPAQPGLPPGSVAGNADSITAAMSKRGQERLHHIIRVLSEHGHFKELATAFYGNYTVQDLLDATHKLRQAAAKLRARNTASSQDIDRMLGLSDGQDSLGRLARGIVAAMPEGALHKQGFYVVLKLLDVGEPADLLPLALKLFPGGPQLTADIHSTESWRGIKIMVSLVEAMSELAFQGSHMVPAAMGLLDSLCGLYLKDEPMLHKLAAHRHYGHMLVDAAFAGLPRPKSKQMLTFLGKNARQLVENRWGWNTVKALVSLTAADEECKDIVVTQICIVAQALEGSFAKLAVWVWNHPAPGLGVELVWKILQRLDDEYEHSWVGSIVNELFKGLGMIQKHPKALNMLADALCLKGIPDHAVASHSQMLSHVLGDAKAQELLKKVEKQRGSKVTYPADMACTVQPGEASLQFGSVHGNGGEYSSVFASPPRNLPAATAPAAPGPSILGPPAAPPPPQPLPPPFAPPPAAPIATGVPPSGLLLPIPPPTQMANGNRPPPLQRLMVSARGQGYKPGPPPGARPPAGTAAAAQGPPAAARDGGRPAAVSPAAPPPAATHPVTSSKAWSCQVCTFKHEGPQAQFLACAICGTPMPADT</sequence>
<evidence type="ECO:0000256" key="6">
    <source>
        <dbReference type="ARBA" id="ARBA00022833"/>
    </source>
</evidence>
<evidence type="ECO:0000259" key="9">
    <source>
        <dbReference type="PROSITE" id="PS50089"/>
    </source>
</evidence>
<dbReference type="InterPro" id="IPR013083">
    <property type="entry name" value="Znf_RING/FYVE/PHD"/>
</dbReference>
<dbReference type="InterPro" id="IPR036443">
    <property type="entry name" value="Znf_RanBP2_sf"/>
</dbReference>
<evidence type="ECO:0000256" key="3">
    <source>
        <dbReference type="ARBA" id="ARBA00017887"/>
    </source>
</evidence>
<feature type="compositionally biased region" description="Low complexity" evidence="8">
    <location>
        <begin position="665"/>
        <end position="677"/>
    </location>
</feature>
<dbReference type="SMART" id="SM00547">
    <property type="entry name" value="ZnF_RBZ"/>
    <property type="match status" value="2"/>
</dbReference>
<evidence type="ECO:0000256" key="4">
    <source>
        <dbReference type="ARBA" id="ARBA00022723"/>
    </source>
</evidence>
<feature type="domain" description="RanBP2-type" evidence="10">
    <location>
        <begin position="124"/>
        <end position="157"/>
    </location>
</feature>
<reference evidence="11 12" key="1">
    <citation type="journal article" date="2024" name="Nat. Commun.">
        <title>Phylogenomics reveals the evolutionary origins of lichenization in chlorophyte algae.</title>
        <authorList>
            <person name="Puginier C."/>
            <person name="Libourel C."/>
            <person name="Otte J."/>
            <person name="Skaloud P."/>
            <person name="Haon M."/>
            <person name="Grisel S."/>
            <person name="Petersen M."/>
            <person name="Berrin J.G."/>
            <person name="Delaux P.M."/>
            <person name="Dal Grande F."/>
            <person name="Keller J."/>
        </authorList>
    </citation>
    <scope>NUCLEOTIDE SEQUENCE [LARGE SCALE GENOMIC DNA]</scope>
    <source>
        <strain evidence="11 12">SAG 216-7</strain>
    </source>
</reference>